<dbReference type="RefSeq" id="WP_142092445.1">
    <property type="nucleotide sequence ID" value="NZ_BAAAMD010000001.1"/>
</dbReference>
<proteinExistence type="predicted"/>
<gene>
    <name evidence="2" type="ORF">FB460_0411</name>
</gene>
<organism evidence="2 3">
    <name type="scientific">Propioniferax innocua</name>
    <dbReference type="NCBI Taxonomy" id="1753"/>
    <lineage>
        <taxon>Bacteria</taxon>
        <taxon>Bacillati</taxon>
        <taxon>Actinomycetota</taxon>
        <taxon>Actinomycetes</taxon>
        <taxon>Propionibacteriales</taxon>
        <taxon>Propionibacteriaceae</taxon>
        <taxon>Propioniferax</taxon>
    </lineage>
</organism>
<dbReference type="InterPro" id="IPR052935">
    <property type="entry name" value="Mg2+_PAP"/>
</dbReference>
<dbReference type="AlphaFoldDB" id="A0A542ZQL4"/>
<dbReference type="InterPro" id="IPR019236">
    <property type="entry name" value="APP1_cat"/>
</dbReference>
<reference evidence="2 3" key="1">
    <citation type="submission" date="2019-06" db="EMBL/GenBank/DDBJ databases">
        <title>Sequencing the genomes of 1000 actinobacteria strains.</title>
        <authorList>
            <person name="Klenk H.-P."/>
        </authorList>
    </citation>
    <scope>NUCLEOTIDE SEQUENCE [LARGE SCALE GENOMIC DNA]</scope>
    <source>
        <strain evidence="2 3">DSM 8251</strain>
    </source>
</reference>
<comment type="caution">
    <text evidence="2">The sequence shown here is derived from an EMBL/GenBank/DDBJ whole genome shotgun (WGS) entry which is preliminary data.</text>
</comment>
<evidence type="ECO:0000313" key="2">
    <source>
        <dbReference type="EMBL" id="TQL62627.1"/>
    </source>
</evidence>
<accession>A0A542ZQL4</accession>
<keyword evidence="3" id="KW-1185">Reference proteome</keyword>
<feature type="domain" description="Phosphatidate phosphatase APP1 catalytic" evidence="1">
    <location>
        <begin position="145"/>
        <end position="295"/>
    </location>
</feature>
<dbReference type="OrthoDB" id="9789875at2"/>
<sequence>MSRPFFAARLEYLLNVKRNARARNRAWSEEVVPYTGYGSSKFIRVLARVLLTPDEATPGLAWWGDVSPLAQRGWRNFVNLPAVDATVTVRVGDEEYQVETNRNGHVDQRFPVRGLEPGWHSVEITSGSSTVTAPIIIIDPDQEYGLVSDIDDTIISTSLPRPMLAAWNTFVLQESARQAVPGMAEMYRALLADHPQAPVVYVSTGAWNTAPTLNRFLNHHGYPRGPLLLTDWGPTNSGWFRSGQEHKRTCLRDLAIDFPKIKWILIGDDGQHDPALYGEFAESHPDRVSVIGLRELTPGEQVLAHGTLGSLESGQTSNVAVPEVRAGDGHELLPLVQRELAHEARSV</sequence>
<protein>
    <submittedName>
        <fullName evidence="2">Phosphatidate phosphatase APP1</fullName>
    </submittedName>
</protein>
<dbReference type="EMBL" id="VFOR01000001">
    <property type="protein sequence ID" value="TQL62627.1"/>
    <property type="molecule type" value="Genomic_DNA"/>
</dbReference>
<evidence type="ECO:0000259" key="1">
    <source>
        <dbReference type="Pfam" id="PF09949"/>
    </source>
</evidence>
<evidence type="ECO:0000313" key="3">
    <source>
        <dbReference type="Proteomes" id="UP000316196"/>
    </source>
</evidence>
<dbReference type="GO" id="GO:0008195">
    <property type="term" value="F:phosphatidate phosphatase activity"/>
    <property type="evidence" value="ECO:0007669"/>
    <property type="project" value="InterPro"/>
</dbReference>
<dbReference type="Pfam" id="PF09949">
    <property type="entry name" value="APP1_cat"/>
    <property type="match status" value="1"/>
</dbReference>
<dbReference type="PANTHER" id="PTHR28208">
    <property type="entry name" value="PHOSPHATIDATE PHOSPHATASE APP1"/>
    <property type="match status" value="1"/>
</dbReference>
<dbReference type="PANTHER" id="PTHR28208:SF3">
    <property type="entry name" value="PHOSPHATIDATE PHOSPHATASE APP1"/>
    <property type="match status" value="1"/>
</dbReference>
<dbReference type="Proteomes" id="UP000316196">
    <property type="component" value="Unassembled WGS sequence"/>
</dbReference>
<name>A0A542ZQL4_9ACTN</name>